<comment type="subcellular location">
    <subcellularLocation>
        <location evidence="1">Membrane</location>
        <topology evidence="1">Multi-pass membrane protein</topology>
    </subcellularLocation>
</comment>
<protein>
    <submittedName>
        <fullName evidence="6">Uncharacterized protein</fullName>
    </submittedName>
</protein>
<keyword evidence="4 5" id="KW-0472">Membrane</keyword>
<keyword evidence="3 5" id="KW-1133">Transmembrane helix</keyword>
<feature type="transmembrane region" description="Helical" evidence="5">
    <location>
        <begin position="274"/>
        <end position="298"/>
    </location>
</feature>
<evidence type="ECO:0000256" key="5">
    <source>
        <dbReference type="SAM" id="Phobius"/>
    </source>
</evidence>
<evidence type="ECO:0000256" key="2">
    <source>
        <dbReference type="ARBA" id="ARBA00022692"/>
    </source>
</evidence>
<evidence type="ECO:0000313" key="7">
    <source>
        <dbReference type="Proteomes" id="UP001308179"/>
    </source>
</evidence>
<accession>A0ABR0L7N4</accession>
<organism evidence="6 7">
    <name type="scientific">Rachicladosporium monterosium</name>
    <dbReference type="NCBI Taxonomy" id="1507873"/>
    <lineage>
        <taxon>Eukaryota</taxon>
        <taxon>Fungi</taxon>
        <taxon>Dikarya</taxon>
        <taxon>Ascomycota</taxon>
        <taxon>Pezizomycotina</taxon>
        <taxon>Dothideomycetes</taxon>
        <taxon>Dothideomycetidae</taxon>
        <taxon>Cladosporiales</taxon>
        <taxon>Cladosporiaceae</taxon>
        <taxon>Rachicladosporium</taxon>
    </lineage>
</organism>
<dbReference type="EMBL" id="JAVRRR010000241">
    <property type="protein sequence ID" value="KAK5144240.1"/>
    <property type="molecule type" value="Genomic_DNA"/>
</dbReference>
<dbReference type="Gene3D" id="1.20.58.340">
    <property type="entry name" value="Magnesium transport protein CorA, transmembrane region"/>
    <property type="match status" value="1"/>
</dbReference>
<proteinExistence type="predicted"/>
<keyword evidence="7" id="KW-1185">Reference proteome</keyword>
<dbReference type="Proteomes" id="UP001308179">
    <property type="component" value="Unassembled WGS sequence"/>
</dbReference>
<keyword evidence="2 5" id="KW-0812">Transmembrane</keyword>
<dbReference type="InterPro" id="IPR045863">
    <property type="entry name" value="CorA_TM1_TM2"/>
</dbReference>
<gene>
    <name evidence="6" type="ORF">LTR32_003790</name>
</gene>
<comment type="caution">
    <text evidence="6">The sequence shown here is derived from an EMBL/GenBank/DDBJ whole genome shotgun (WGS) entry which is preliminary data.</text>
</comment>
<evidence type="ECO:0000256" key="1">
    <source>
        <dbReference type="ARBA" id="ARBA00004141"/>
    </source>
</evidence>
<dbReference type="SUPFAM" id="SSF144083">
    <property type="entry name" value="Magnesium transport protein CorA, transmembrane region"/>
    <property type="match status" value="1"/>
</dbReference>
<evidence type="ECO:0000256" key="4">
    <source>
        <dbReference type="ARBA" id="ARBA00023136"/>
    </source>
</evidence>
<evidence type="ECO:0000256" key="3">
    <source>
        <dbReference type="ARBA" id="ARBA00022989"/>
    </source>
</evidence>
<name>A0ABR0L7N4_9PEZI</name>
<evidence type="ECO:0000313" key="6">
    <source>
        <dbReference type="EMBL" id="KAK5144240.1"/>
    </source>
</evidence>
<feature type="transmembrane region" description="Helical" evidence="5">
    <location>
        <begin position="310"/>
        <end position="333"/>
    </location>
</feature>
<sequence length="366" mass="42470">MDSPRNTELMSLAFLLQTPRDGRSFCSLSLVNRERTHCGGLYITDDRYSLDTLLASQVYHNRHPKVPRDFAILPINILVHHVEETLGHVQRLSREMTSTEKRLAEGDLNLENNGDYRLLNRLNLEHIRLQRRSNFELELAANLVRYIDEYYKMWAALWEGGTSYIEDMREKIDQQMRYSKQVQKDLDLLPQRIKNQSKTVRSSDRRTVPCADDHSQISNFIIQRDNKLNIQLAESNRRIAEESRRDNLLNLEMAAATAQVAQETRQDSAAMKTIAVLTLTFLPGTAVASFFSMGMFQWPFQDASTVSSPLLYIYFVITIPLTLLVYATWVLWFKYSQAHYKKSHDEGLLKFEQDLKARVRSATGTW</sequence>
<reference evidence="6 7" key="1">
    <citation type="submission" date="2023-08" db="EMBL/GenBank/DDBJ databases">
        <title>Black Yeasts Isolated from many extreme environments.</title>
        <authorList>
            <person name="Coleine C."/>
            <person name="Stajich J.E."/>
            <person name="Selbmann L."/>
        </authorList>
    </citation>
    <scope>NUCLEOTIDE SEQUENCE [LARGE SCALE GENOMIC DNA]</scope>
    <source>
        <strain evidence="6 7">CCFEE 5386</strain>
    </source>
</reference>